<name>A0A5K8AG76_9BACT</name>
<reference evidence="1 2" key="1">
    <citation type="submission" date="2019-11" db="EMBL/GenBank/DDBJ databases">
        <title>Comparative genomics of hydrocarbon-degrading Desulfosarcina strains.</title>
        <authorList>
            <person name="Watanabe M."/>
            <person name="Kojima H."/>
            <person name="Fukui M."/>
        </authorList>
    </citation>
    <scope>NUCLEOTIDE SEQUENCE [LARGE SCALE GENOMIC DNA]</scope>
    <source>
        <strain evidence="2">oXyS1</strain>
    </source>
</reference>
<accession>A0A5K8AG76</accession>
<protein>
    <submittedName>
        <fullName evidence="1">Uncharacterized protein</fullName>
    </submittedName>
</protein>
<dbReference type="EMBL" id="AP021879">
    <property type="protein sequence ID" value="BBO91693.1"/>
    <property type="molecule type" value="Genomic_DNA"/>
</dbReference>
<sequence>MFAQVDIDRVGSDAGIVEAFRIVQVLGLDLHQMGIKGQGFDALHIAPDQDGVGNKTAVAVEGGIDDPCGAGAAHGGGVLDVTNLHQRAGVTDGDAGKVPPDSGQVAHRQTNGTVGAELAGVEDTVIVDVFVNSHAAAVFTATGFCRAAQAVAKAAVDGLDSQGVGTVNLFLSGGEISLVSHQADGAVAAAEKAGNQIEIGPGCAQDDIHNPATGGQIVDGQIIQFPQDDIAAGAGKAQIDGLDFGMQSSAGIDKLDRVQGQVGNVINFRNGALLGNNTDSV</sequence>
<keyword evidence="2" id="KW-1185">Reference proteome</keyword>
<proteinExistence type="predicted"/>
<evidence type="ECO:0000313" key="2">
    <source>
        <dbReference type="Proteomes" id="UP000422108"/>
    </source>
</evidence>
<organism evidence="1 2">
    <name type="scientific">Desulfosarcina ovata subsp. ovata</name>
    <dbReference type="NCBI Taxonomy" id="2752305"/>
    <lineage>
        <taxon>Bacteria</taxon>
        <taxon>Pseudomonadati</taxon>
        <taxon>Thermodesulfobacteriota</taxon>
        <taxon>Desulfobacteria</taxon>
        <taxon>Desulfobacterales</taxon>
        <taxon>Desulfosarcinaceae</taxon>
        <taxon>Desulfosarcina</taxon>
    </lineage>
</organism>
<evidence type="ECO:0000313" key="1">
    <source>
        <dbReference type="EMBL" id="BBO91693.1"/>
    </source>
</evidence>
<dbReference type="Proteomes" id="UP000422108">
    <property type="component" value="Chromosome"/>
</dbReference>
<gene>
    <name evidence="1" type="ORF">DSCOOX_48730</name>
</gene>
<dbReference type="AlphaFoldDB" id="A0A5K8AG76"/>